<sequence length="455" mass="53332">MRPFPRSCTLHAKAAIVITVLTFLFLYYSLRFHTLNNFFNRSYSVSKTLPIHLVSNHSSFHPPHSLVVFVFVHIQKTGGSLIERNLVNIGLFRRPCQCVPYHRRCSCKTHRGDTWLVSRFSTGWVCGVHADVTEYTECVNNSLNTLDGRYISRKFEYFTLLRDPVDRYLSEWLHVRRGATWHTATLRCRDTSAYSQSYRPCYTIAKYAGNTSTSRRHNKHPTWTNVSLHTFLDCPFNLATNRQARMLANLSRLGCYRNLLSWNTPRSDYVELSVIQRNLLLSAQYTLSGFLRVYGLNNYLPYTQYLFQRVLHIVFNRWLADQHLTSVGQSHAQRIRPYLSAFDLRRVRDSNRLDLSLYNYAVRLFVLRLTVYTVHDTRIPTRFKRPLMTLWRNRNHAGLQALLLYQHLSFGTPFIACLKQIHKRSLNQPRLDTRSSRAVRLIEGNMSTENFDMFG</sequence>
<dbReference type="InterPro" id="IPR027417">
    <property type="entry name" value="P-loop_NTPase"/>
</dbReference>
<name>A0A8J4SLV9_9TREM</name>
<evidence type="ECO:0000256" key="6">
    <source>
        <dbReference type="ARBA" id="ARBA00023136"/>
    </source>
</evidence>
<keyword evidence="3 8" id="KW-0808">Transferase</keyword>
<feature type="transmembrane region" description="Helical" evidence="8">
    <location>
        <begin position="12"/>
        <end position="30"/>
    </location>
</feature>
<evidence type="ECO:0000256" key="2">
    <source>
        <dbReference type="ARBA" id="ARBA00010109"/>
    </source>
</evidence>
<evidence type="ECO:0000256" key="4">
    <source>
        <dbReference type="ARBA" id="ARBA00022692"/>
    </source>
</evidence>
<dbReference type="PANTHER" id="PTHR12812">
    <property type="entry name" value="HEPARAN SULFATE 6-O-SULFOTRANSFERASE 3"/>
    <property type="match status" value="1"/>
</dbReference>
<dbReference type="EMBL" id="LUCH01006349">
    <property type="protein sequence ID" value="KAF5397382.1"/>
    <property type="molecule type" value="Genomic_DNA"/>
</dbReference>
<evidence type="ECO:0000256" key="8">
    <source>
        <dbReference type="RuleBase" id="RU364122"/>
    </source>
</evidence>
<dbReference type="InterPro" id="IPR010635">
    <property type="entry name" value="Heparan_SO4-6-sulfoTrfase"/>
</dbReference>
<evidence type="ECO:0000256" key="7">
    <source>
        <dbReference type="ARBA" id="ARBA00023180"/>
    </source>
</evidence>
<comment type="function">
    <text evidence="8">6-O-sulfation enzyme which catalyzes the transfer of sulfate from 3'-phosphoadenosine 5'-phosphosulfate (PAPS) to position 6 of the N-sulfoglucosamine residue (GlcNS) of heparan sulfate.</text>
</comment>
<reference evidence="9" key="1">
    <citation type="submission" date="2019-05" db="EMBL/GenBank/DDBJ databases">
        <title>Annotation for the trematode Paragonimus heterotremus.</title>
        <authorList>
            <person name="Choi Y.-J."/>
        </authorList>
    </citation>
    <scope>NUCLEOTIDE SEQUENCE</scope>
    <source>
        <strain evidence="9">LC</strain>
    </source>
</reference>
<dbReference type="GO" id="GO:0017095">
    <property type="term" value="F:heparan sulfate 6-sulfotransferase activity"/>
    <property type="evidence" value="ECO:0007669"/>
    <property type="project" value="TreeGrafter"/>
</dbReference>
<evidence type="ECO:0000256" key="3">
    <source>
        <dbReference type="ARBA" id="ARBA00022679"/>
    </source>
</evidence>
<keyword evidence="6 8" id="KW-0472">Membrane</keyword>
<comment type="subcellular location">
    <subcellularLocation>
        <location evidence="1">Membrane</location>
        <topology evidence="1">Single-pass membrane protein</topology>
    </subcellularLocation>
    <subcellularLocation>
        <location evidence="8">Membrane</location>
        <topology evidence="8">Single-pass type II membrane protein</topology>
    </subcellularLocation>
</comment>
<dbReference type="EC" id="2.8.2.-" evidence="8"/>
<dbReference type="PANTHER" id="PTHR12812:SF0">
    <property type="entry name" value="HEPARAN-SULFATE 6-O-SULFOTRANSFERASE"/>
    <property type="match status" value="1"/>
</dbReference>
<proteinExistence type="inferred from homology"/>
<protein>
    <recommendedName>
        <fullName evidence="8">Heparan-sulfate 6-O-sulfotransferase</fullName>
        <ecNumber evidence="8">2.8.2.-</ecNumber>
    </recommendedName>
</protein>
<dbReference type="AlphaFoldDB" id="A0A8J4SLV9"/>
<comment type="catalytic activity">
    <reaction evidence="8">
        <text>alpha-D-glucosaminyl-[heparan sulfate](n) + 3'-phosphoadenylyl sulfate = 6-sulfo-alpha-D-glucosaminyl-[heparan sulfate](n) + adenosine 3',5'-bisphosphate + H(+)</text>
        <dbReference type="Rhea" id="RHEA:56604"/>
        <dbReference type="Rhea" id="RHEA-COMP:9830"/>
        <dbReference type="Rhea" id="RHEA-COMP:14621"/>
        <dbReference type="ChEBI" id="CHEBI:15378"/>
        <dbReference type="ChEBI" id="CHEBI:58339"/>
        <dbReference type="ChEBI" id="CHEBI:58343"/>
        <dbReference type="ChEBI" id="CHEBI:58388"/>
        <dbReference type="ChEBI" id="CHEBI:140604"/>
    </reaction>
</comment>
<dbReference type="GO" id="GO:0016020">
    <property type="term" value="C:membrane"/>
    <property type="evidence" value="ECO:0007669"/>
    <property type="project" value="UniProtKB-SubCell"/>
</dbReference>
<accession>A0A8J4SLV9</accession>
<evidence type="ECO:0000313" key="9">
    <source>
        <dbReference type="EMBL" id="KAF5397382.1"/>
    </source>
</evidence>
<dbReference type="Gene3D" id="3.40.50.300">
    <property type="entry name" value="P-loop containing nucleotide triphosphate hydrolases"/>
    <property type="match status" value="1"/>
</dbReference>
<keyword evidence="4 8" id="KW-0812">Transmembrane</keyword>
<dbReference type="Pfam" id="PF03567">
    <property type="entry name" value="Sulfotransfer_2"/>
    <property type="match status" value="1"/>
</dbReference>
<dbReference type="OrthoDB" id="406981at2759"/>
<gene>
    <name evidence="9" type="ORF">PHET_09838</name>
</gene>
<comment type="similarity">
    <text evidence="2 8">Belongs to the sulfotransferase 6 family.</text>
</comment>
<evidence type="ECO:0000256" key="1">
    <source>
        <dbReference type="ARBA" id="ARBA00004167"/>
    </source>
</evidence>
<keyword evidence="7" id="KW-0325">Glycoprotein</keyword>
<organism evidence="9 10">
    <name type="scientific">Paragonimus heterotremus</name>
    <dbReference type="NCBI Taxonomy" id="100268"/>
    <lineage>
        <taxon>Eukaryota</taxon>
        <taxon>Metazoa</taxon>
        <taxon>Spiralia</taxon>
        <taxon>Lophotrochozoa</taxon>
        <taxon>Platyhelminthes</taxon>
        <taxon>Trematoda</taxon>
        <taxon>Digenea</taxon>
        <taxon>Plagiorchiida</taxon>
        <taxon>Troglotremata</taxon>
        <taxon>Troglotrematidae</taxon>
        <taxon>Paragonimus</taxon>
    </lineage>
</organism>
<dbReference type="Proteomes" id="UP000748531">
    <property type="component" value="Unassembled WGS sequence"/>
</dbReference>
<comment type="caution">
    <text evidence="9">The sequence shown here is derived from an EMBL/GenBank/DDBJ whole genome shotgun (WGS) entry which is preliminary data.</text>
</comment>
<evidence type="ECO:0000313" key="10">
    <source>
        <dbReference type="Proteomes" id="UP000748531"/>
    </source>
</evidence>
<keyword evidence="10" id="KW-1185">Reference proteome</keyword>
<evidence type="ECO:0000256" key="5">
    <source>
        <dbReference type="ARBA" id="ARBA00022989"/>
    </source>
</evidence>
<keyword evidence="5 8" id="KW-1133">Transmembrane helix</keyword>
<keyword evidence="8" id="KW-0735">Signal-anchor</keyword>
<dbReference type="InterPro" id="IPR005331">
    <property type="entry name" value="Sulfotransferase"/>
</dbReference>